<dbReference type="CDD" id="cd16030">
    <property type="entry name" value="iduronate-2-sulfatase"/>
    <property type="match status" value="1"/>
</dbReference>
<evidence type="ECO:0000313" key="8">
    <source>
        <dbReference type="EMBL" id="NWK56528.1"/>
    </source>
</evidence>
<keyword evidence="3" id="KW-0479">Metal-binding</keyword>
<proteinExistence type="inferred from homology"/>
<comment type="caution">
    <text evidence="8">The sequence shown here is derived from an EMBL/GenBank/DDBJ whole genome shotgun (WGS) entry which is preliminary data.</text>
</comment>
<evidence type="ECO:0000256" key="1">
    <source>
        <dbReference type="ARBA" id="ARBA00001913"/>
    </source>
</evidence>
<sequence length="455" mass="51441">MIAVDDLNDWIGCMGGHPQAITPNIDRLAQDGMLFLNNHCQAPICGPSRASVITGLHPTTTGIYLQIHDKNIKKANTAANKSTFLSDWFEQHGYKSIGAGKILHQGGRILFDEYGPGSSMGPKPKKKFKFEPKDTGFPPGTQTDWGAYPESDQSMPDVKTAAYAVKKLGEKHDKPFFMAIGFCRPHVPWYVPQKWFDMYQADKIQLPAYHPEDMDDVPDMGKRIAEVPMMPTTEWAIQNNEWNNIIHAYLACTTFADAQIGKVLNALCQSEYADNTIVVLWSDHGYHLGEKNRFAKQAIWERDTRTVLLIKSPDTIAGGKCEAPTQLLDIYPTLLDLCQLPTNPQAEGHSLKPLLQNPKADWKHLAVTSYGVGNFSIRDRTYRYIRYEDGSEELYNLKTDPNEWNNLAKLNQYTAVKGRFDQHIPKSQAPLSKVSYYNINAYWQSKVKAIQSRKE</sequence>
<comment type="cofactor">
    <cofactor evidence="1">
        <name>Ca(2+)</name>
        <dbReference type="ChEBI" id="CHEBI:29108"/>
    </cofactor>
</comment>
<dbReference type="InterPro" id="IPR017850">
    <property type="entry name" value="Alkaline_phosphatase_core_sf"/>
</dbReference>
<dbReference type="Pfam" id="PF00884">
    <property type="entry name" value="Sulfatase"/>
    <property type="match status" value="1"/>
</dbReference>
<dbReference type="Gene3D" id="3.40.720.10">
    <property type="entry name" value="Alkaline Phosphatase, subunit A"/>
    <property type="match status" value="1"/>
</dbReference>
<keyword evidence="6" id="KW-0106">Calcium</keyword>
<organism evidence="8 9">
    <name type="scientific">Oceaniferula marina</name>
    <dbReference type="NCBI Taxonomy" id="2748318"/>
    <lineage>
        <taxon>Bacteria</taxon>
        <taxon>Pseudomonadati</taxon>
        <taxon>Verrucomicrobiota</taxon>
        <taxon>Verrucomicrobiia</taxon>
        <taxon>Verrucomicrobiales</taxon>
        <taxon>Verrucomicrobiaceae</taxon>
        <taxon>Oceaniferula</taxon>
    </lineage>
</organism>
<gene>
    <name evidence="8" type="ORF">HW115_12980</name>
</gene>
<dbReference type="PANTHER" id="PTHR45953">
    <property type="entry name" value="IDURONATE 2-SULFATASE"/>
    <property type="match status" value="1"/>
</dbReference>
<evidence type="ECO:0000256" key="5">
    <source>
        <dbReference type="ARBA" id="ARBA00022801"/>
    </source>
</evidence>
<dbReference type="Proteomes" id="UP000557872">
    <property type="component" value="Unassembled WGS sequence"/>
</dbReference>
<evidence type="ECO:0000313" key="9">
    <source>
        <dbReference type="Proteomes" id="UP000557872"/>
    </source>
</evidence>
<keyword evidence="4" id="KW-0732">Signal</keyword>
<keyword evidence="9" id="KW-1185">Reference proteome</keyword>
<feature type="domain" description="Sulfatase N-terminal" evidence="7">
    <location>
        <begin position="2"/>
        <end position="338"/>
    </location>
</feature>
<dbReference type="InterPro" id="IPR000917">
    <property type="entry name" value="Sulfatase_N"/>
</dbReference>
<dbReference type="GO" id="GO:0004423">
    <property type="term" value="F:iduronate-2-sulfatase activity"/>
    <property type="evidence" value="ECO:0007669"/>
    <property type="project" value="InterPro"/>
</dbReference>
<evidence type="ECO:0000256" key="3">
    <source>
        <dbReference type="ARBA" id="ARBA00022723"/>
    </source>
</evidence>
<dbReference type="GO" id="GO:0046872">
    <property type="term" value="F:metal ion binding"/>
    <property type="evidence" value="ECO:0007669"/>
    <property type="project" value="UniProtKB-KW"/>
</dbReference>
<reference evidence="8 9" key="1">
    <citation type="submission" date="2020-07" db="EMBL/GenBank/DDBJ databases">
        <title>Roseicoccus Jingziensis gen. nov., sp. nov., isolated from coastal seawater.</title>
        <authorList>
            <person name="Feng X."/>
        </authorList>
    </citation>
    <scope>NUCLEOTIDE SEQUENCE [LARGE SCALE GENOMIC DNA]</scope>
    <source>
        <strain evidence="8 9">N1E253</strain>
    </source>
</reference>
<dbReference type="GO" id="GO:0005737">
    <property type="term" value="C:cytoplasm"/>
    <property type="evidence" value="ECO:0007669"/>
    <property type="project" value="TreeGrafter"/>
</dbReference>
<evidence type="ECO:0000256" key="2">
    <source>
        <dbReference type="ARBA" id="ARBA00008779"/>
    </source>
</evidence>
<accession>A0A851GFI8</accession>
<dbReference type="PROSITE" id="PS00523">
    <property type="entry name" value="SULFATASE_1"/>
    <property type="match status" value="1"/>
</dbReference>
<dbReference type="AlphaFoldDB" id="A0A851GFI8"/>
<dbReference type="SUPFAM" id="SSF53649">
    <property type="entry name" value="Alkaline phosphatase-like"/>
    <property type="match status" value="1"/>
</dbReference>
<comment type="similarity">
    <text evidence="2">Belongs to the sulfatase family.</text>
</comment>
<protein>
    <submittedName>
        <fullName evidence="8">Sulfatase</fullName>
    </submittedName>
</protein>
<dbReference type="PANTHER" id="PTHR45953:SF1">
    <property type="entry name" value="IDURONATE 2-SULFATASE"/>
    <property type="match status" value="1"/>
</dbReference>
<dbReference type="InterPro" id="IPR035874">
    <property type="entry name" value="IDS"/>
</dbReference>
<evidence type="ECO:0000259" key="7">
    <source>
        <dbReference type="Pfam" id="PF00884"/>
    </source>
</evidence>
<dbReference type="EMBL" id="JACBAZ010000004">
    <property type="protein sequence ID" value="NWK56528.1"/>
    <property type="molecule type" value="Genomic_DNA"/>
</dbReference>
<name>A0A851GFI8_9BACT</name>
<keyword evidence="5" id="KW-0378">Hydrolase</keyword>
<evidence type="ECO:0000256" key="4">
    <source>
        <dbReference type="ARBA" id="ARBA00022729"/>
    </source>
</evidence>
<dbReference type="InterPro" id="IPR024607">
    <property type="entry name" value="Sulfatase_CS"/>
</dbReference>
<evidence type="ECO:0000256" key="6">
    <source>
        <dbReference type="ARBA" id="ARBA00022837"/>
    </source>
</evidence>